<evidence type="ECO:0000313" key="4">
    <source>
        <dbReference type="Proteomes" id="UP000255008"/>
    </source>
</evidence>
<accession>A0AAJ4ZQS3</accession>
<keyword evidence="1" id="KW-1133">Transmembrane helix</keyword>
<reference evidence="3 4" key="1">
    <citation type="submission" date="2018-06" db="EMBL/GenBank/DDBJ databases">
        <authorList>
            <consortium name="Pathogen Informatics"/>
            <person name="Doyle S."/>
        </authorList>
    </citation>
    <scope>NUCLEOTIDE SEQUENCE [LARGE SCALE GENOMIC DNA]</scope>
    <source>
        <strain evidence="3 4">NCTC10894</strain>
    </source>
</reference>
<name>A0AAJ4ZQS3_9RALS</name>
<keyword evidence="1" id="KW-0472">Membrane</keyword>
<dbReference type="RefSeq" id="WP_062738595.1">
    <property type="nucleotide sequence ID" value="NZ_BAAAEC010000011.1"/>
</dbReference>
<gene>
    <name evidence="3" type="ORF">NCTC10894_04334</name>
</gene>
<dbReference type="AlphaFoldDB" id="A0AAJ4ZQS3"/>
<keyword evidence="2" id="KW-0732">Signal</keyword>
<sequence>MKGNRLVAVLYMTSSASGLAAAALPVAADIFPLIFGGVPVWPALVILFGVNVGLAMLDDPATLKWVQKCRFAKRPDPDKYHSMEAEWKEFVQLGIEVKDEGVK</sequence>
<proteinExistence type="predicted"/>
<dbReference type="EMBL" id="UGVE01000002">
    <property type="protein sequence ID" value="SUE36313.1"/>
    <property type="molecule type" value="Genomic_DNA"/>
</dbReference>
<evidence type="ECO:0000313" key="3">
    <source>
        <dbReference type="EMBL" id="SUE36313.1"/>
    </source>
</evidence>
<organism evidence="3 4">
    <name type="scientific">Ralstonia mannitolilytica</name>
    <dbReference type="NCBI Taxonomy" id="105219"/>
    <lineage>
        <taxon>Bacteria</taxon>
        <taxon>Pseudomonadati</taxon>
        <taxon>Pseudomonadota</taxon>
        <taxon>Betaproteobacteria</taxon>
        <taxon>Burkholderiales</taxon>
        <taxon>Burkholderiaceae</taxon>
        <taxon>Ralstonia</taxon>
    </lineage>
</organism>
<comment type="caution">
    <text evidence="3">The sequence shown here is derived from an EMBL/GenBank/DDBJ whole genome shotgun (WGS) entry which is preliminary data.</text>
</comment>
<dbReference type="Proteomes" id="UP000255008">
    <property type="component" value="Unassembled WGS sequence"/>
</dbReference>
<keyword evidence="1" id="KW-0812">Transmembrane</keyword>
<evidence type="ECO:0000256" key="2">
    <source>
        <dbReference type="SAM" id="SignalP"/>
    </source>
</evidence>
<feature type="chain" id="PRO_5042548393" evidence="2">
    <location>
        <begin position="21"/>
        <end position="103"/>
    </location>
</feature>
<evidence type="ECO:0000256" key="1">
    <source>
        <dbReference type="SAM" id="Phobius"/>
    </source>
</evidence>
<feature type="transmembrane region" description="Helical" evidence="1">
    <location>
        <begin position="38"/>
        <end position="57"/>
    </location>
</feature>
<feature type="signal peptide" evidence="2">
    <location>
        <begin position="1"/>
        <end position="20"/>
    </location>
</feature>
<protein>
    <submittedName>
        <fullName evidence="3">Uncharacterized protein</fullName>
    </submittedName>
</protein>